<evidence type="ECO:0000256" key="1">
    <source>
        <dbReference type="SAM" id="MobiDB-lite"/>
    </source>
</evidence>
<accession>A0ABN3JLM0</accession>
<feature type="region of interest" description="Disordered" evidence="1">
    <location>
        <begin position="1"/>
        <end position="24"/>
    </location>
</feature>
<feature type="domain" description="DUF4440" evidence="2">
    <location>
        <begin position="27"/>
        <end position="127"/>
    </location>
</feature>
<proteinExistence type="predicted"/>
<evidence type="ECO:0000313" key="3">
    <source>
        <dbReference type="EMBL" id="GAA2431392.1"/>
    </source>
</evidence>
<gene>
    <name evidence="3" type="ORF">GCM10010405_12860</name>
</gene>
<dbReference type="Gene3D" id="3.10.450.50">
    <property type="match status" value="1"/>
</dbReference>
<reference evidence="3 4" key="1">
    <citation type="journal article" date="2019" name="Int. J. Syst. Evol. Microbiol.">
        <title>The Global Catalogue of Microorganisms (GCM) 10K type strain sequencing project: providing services to taxonomists for standard genome sequencing and annotation.</title>
        <authorList>
            <consortium name="The Broad Institute Genomics Platform"/>
            <consortium name="The Broad Institute Genome Sequencing Center for Infectious Disease"/>
            <person name="Wu L."/>
            <person name="Ma J."/>
        </authorList>
    </citation>
    <scope>NUCLEOTIDE SEQUENCE [LARGE SCALE GENOMIC DNA]</scope>
    <source>
        <strain evidence="3 4">JCM 6305</strain>
    </source>
</reference>
<organism evidence="3 4">
    <name type="scientific">Streptomyces macrosporus</name>
    <dbReference type="NCBI Taxonomy" id="44032"/>
    <lineage>
        <taxon>Bacteria</taxon>
        <taxon>Bacillati</taxon>
        <taxon>Actinomycetota</taxon>
        <taxon>Actinomycetes</taxon>
        <taxon>Kitasatosporales</taxon>
        <taxon>Streptomycetaceae</taxon>
        <taxon>Streptomyces</taxon>
    </lineage>
</organism>
<dbReference type="EMBL" id="BAAASZ010000010">
    <property type="protein sequence ID" value="GAA2431392.1"/>
    <property type="molecule type" value="Genomic_DNA"/>
</dbReference>
<dbReference type="SUPFAM" id="SSF54427">
    <property type="entry name" value="NTF2-like"/>
    <property type="match status" value="1"/>
</dbReference>
<dbReference type="InterPro" id="IPR032710">
    <property type="entry name" value="NTF2-like_dom_sf"/>
</dbReference>
<dbReference type="InterPro" id="IPR027843">
    <property type="entry name" value="DUF4440"/>
</dbReference>
<dbReference type="Pfam" id="PF14534">
    <property type="entry name" value="DUF4440"/>
    <property type="match status" value="1"/>
</dbReference>
<evidence type="ECO:0000313" key="4">
    <source>
        <dbReference type="Proteomes" id="UP001501638"/>
    </source>
</evidence>
<sequence length="142" mass="15151">MSDESNIGRHAPTVSPTGDPEQHPAVFAASFNTGSADAPRRVYESGAVFVPRPGRQVTGDAVIEARADLFGLGLPITVRPRHTHVADDIALLIVDRTIEGTGSDGEHVRVEGTATDVARRGADGLWRYVIDTPFGTARPDPR</sequence>
<comment type="caution">
    <text evidence="3">The sequence shown here is derived from an EMBL/GenBank/DDBJ whole genome shotgun (WGS) entry which is preliminary data.</text>
</comment>
<name>A0ABN3JLM0_9ACTN</name>
<dbReference type="Proteomes" id="UP001501638">
    <property type="component" value="Unassembled WGS sequence"/>
</dbReference>
<keyword evidence="4" id="KW-1185">Reference proteome</keyword>
<protein>
    <recommendedName>
        <fullName evidence="2">DUF4440 domain-containing protein</fullName>
    </recommendedName>
</protein>
<dbReference type="RefSeq" id="WP_344321122.1">
    <property type="nucleotide sequence ID" value="NZ_BAAASZ010000010.1"/>
</dbReference>
<evidence type="ECO:0000259" key="2">
    <source>
        <dbReference type="Pfam" id="PF14534"/>
    </source>
</evidence>